<feature type="region of interest" description="Disordered" evidence="7">
    <location>
        <begin position="1"/>
        <end position="21"/>
    </location>
</feature>
<dbReference type="EMBL" id="CP104694">
    <property type="protein sequence ID" value="UXI66745.1"/>
    <property type="molecule type" value="Genomic_DNA"/>
</dbReference>
<dbReference type="Proteomes" id="UP001064632">
    <property type="component" value="Chromosome"/>
</dbReference>
<evidence type="ECO:0000256" key="1">
    <source>
        <dbReference type="ARBA" id="ARBA00002856"/>
    </source>
</evidence>
<dbReference type="InterPro" id="IPR036271">
    <property type="entry name" value="Tet_transcr_reg_TetR-rel_C_sf"/>
</dbReference>
<dbReference type="Gene3D" id="1.10.357.10">
    <property type="entry name" value="Tetracycline Repressor, domain 2"/>
    <property type="match status" value="1"/>
</dbReference>
<evidence type="ECO:0000313" key="9">
    <source>
        <dbReference type="EMBL" id="UXI66745.1"/>
    </source>
</evidence>
<dbReference type="PRINTS" id="PR00455">
    <property type="entry name" value="HTHTETR"/>
</dbReference>
<dbReference type="InterPro" id="IPR050109">
    <property type="entry name" value="HTH-type_TetR-like_transc_reg"/>
</dbReference>
<organism evidence="9 10">
    <name type="scientific">Tahibacter amnicola</name>
    <dbReference type="NCBI Taxonomy" id="2976241"/>
    <lineage>
        <taxon>Bacteria</taxon>
        <taxon>Pseudomonadati</taxon>
        <taxon>Pseudomonadota</taxon>
        <taxon>Gammaproteobacteria</taxon>
        <taxon>Lysobacterales</taxon>
        <taxon>Rhodanobacteraceae</taxon>
        <taxon>Tahibacter</taxon>
    </lineage>
</organism>
<proteinExistence type="predicted"/>
<dbReference type="Pfam" id="PF00440">
    <property type="entry name" value="TetR_N"/>
    <property type="match status" value="1"/>
</dbReference>
<dbReference type="InterPro" id="IPR001647">
    <property type="entry name" value="HTH_TetR"/>
</dbReference>
<protein>
    <submittedName>
        <fullName evidence="9">TetR/AcrR family transcriptional regulator C-terminal domain-containing protein</fullName>
    </submittedName>
</protein>
<accession>A0ABY6BEG2</accession>
<evidence type="ECO:0000313" key="10">
    <source>
        <dbReference type="Proteomes" id="UP001064632"/>
    </source>
</evidence>
<dbReference type="PANTHER" id="PTHR30055">
    <property type="entry name" value="HTH-TYPE TRANSCRIPTIONAL REGULATOR RUTR"/>
    <property type="match status" value="1"/>
</dbReference>
<evidence type="ECO:0000256" key="3">
    <source>
        <dbReference type="ARBA" id="ARBA00023015"/>
    </source>
</evidence>
<dbReference type="RefSeq" id="WP_261693725.1">
    <property type="nucleotide sequence ID" value="NZ_CP104694.1"/>
</dbReference>
<feature type="DNA-binding region" description="H-T-H motif" evidence="6">
    <location>
        <begin position="43"/>
        <end position="62"/>
    </location>
</feature>
<keyword evidence="4 6" id="KW-0238">DNA-binding</keyword>
<comment type="function">
    <text evidence="1">TetR is the repressor of the tetracycline resistance element; its N-terminal region forms a helix-turn-helix structure and binds DNA. Binding of tetracycline to TetR reduces the repressor affinity for the tetracycline resistance gene (tetA) promoter operator sites.</text>
</comment>
<dbReference type="SUPFAM" id="SSF46689">
    <property type="entry name" value="Homeodomain-like"/>
    <property type="match status" value="1"/>
</dbReference>
<gene>
    <name evidence="9" type="ORF">N4264_18595</name>
</gene>
<evidence type="ECO:0000256" key="4">
    <source>
        <dbReference type="ARBA" id="ARBA00023125"/>
    </source>
</evidence>
<dbReference type="InterPro" id="IPR009057">
    <property type="entry name" value="Homeodomain-like_sf"/>
</dbReference>
<evidence type="ECO:0000256" key="2">
    <source>
        <dbReference type="ARBA" id="ARBA00022491"/>
    </source>
</evidence>
<dbReference type="InterPro" id="IPR004111">
    <property type="entry name" value="Repressor_TetR_C"/>
</dbReference>
<dbReference type="InterPro" id="IPR003012">
    <property type="entry name" value="Tet_transcr_reg_TetR"/>
</dbReference>
<keyword evidence="3" id="KW-0805">Transcription regulation</keyword>
<feature type="domain" description="HTH tetR-type" evidence="8">
    <location>
        <begin position="20"/>
        <end position="80"/>
    </location>
</feature>
<sequence length="240" mass="26652">MATQRKTQSRSTTAAASRPRIDREQVVHAALQLLGEGGIAALSTRQLAQRLGVKSPSLYWHFRDKDELLDLVADAICAEAQLPASDLSFRQRLEQISWEYRRILLRYRDAPALFAERPPTGPHRLRLYDAALGPFLDNGFSATESVAMAAFFRNYLLGMIAEEARQAALSRAQQQRLPQALAAQLKMIPGSAALYPNLSRVAGELVRVDPEALFAIGLKVQLDGMEARMRRRGARGALTR</sequence>
<dbReference type="PROSITE" id="PS50977">
    <property type="entry name" value="HTH_TETR_2"/>
    <property type="match status" value="1"/>
</dbReference>
<keyword evidence="2" id="KW-0678">Repressor</keyword>
<evidence type="ECO:0000259" key="8">
    <source>
        <dbReference type="PROSITE" id="PS50977"/>
    </source>
</evidence>
<dbReference type="Gene3D" id="1.10.10.60">
    <property type="entry name" value="Homeodomain-like"/>
    <property type="match status" value="1"/>
</dbReference>
<name>A0ABY6BEG2_9GAMM</name>
<reference evidence="9" key="1">
    <citation type="submission" date="2022-09" db="EMBL/GenBank/DDBJ databases">
        <title>Tahibacter sp. nov., isolated from a fresh water.</title>
        <authorList>
            <person name="Baek J.H."/>
            <person name="Lee J.K."/>
            <person name="Kim J.M."/>
            <person name="Jeon C.O."/>
        </authorList>
    </citation>
    <scope>NUCLEOTIDE SEQUENCE</scope>
    <source>
        <strain evidence="9">W38</strain>
    </source>
</reference>
<dbReference type="PANTHER" id="PTHR30055:SF151">
    <property type="entry name" value="TRANSCRIPTIONAL REGULATORY PROTEIN"/>
    <property type="match status" value="1"/>
</dbReference>
<keyword evidence="5" id="KW-0804">Transcription</keyword>
<evidence type="ECO:0000256" key="5">
    <source>
        <dbReference type="ARBA" id="ARBA00023163"/>
    </source>
</evidence>
<dbReference type="Pfam" id="PF02909">
    <property type="entry name" value="TetR_C_1"/>
    <property type="match status" value="1"/>
</dbReference>
<keyword evidence="10" id="KW-1185">Reference proteome</keyword>
<dbReference type="PRINTS" id="PR00400">
    <property type="entry name" value="TETREPRESSOR"/>
</dbReference>
<dbReference type="SUPFAM" id="SSF48498">
    <property type="entry name" value="Tetracyclin repressor-like, C-terminal domain"/>
    <property type="match status" value="1"/>
</dbReference>
<feature type="compositionally biased region" description="Polar residues" evidence="7">
    <location>
        <begin position="1"/>
        <end position="15"/>
    </location>
</feature>
<evidence type="ECO:0000256" key="7">
    <source>
        <dbReference type="SAM" id="MobiDB-lite"/>
    </source>
</evidence>
<evidence type="ECO:0000256" key="6">
    <source>
        <dbReference type="PROSITE-ProRule" id="PRU00335"/>
    </source>
</evidence>